<dbReference type="GO" id="GO:0016161">
    <property type="term" value="F:beta-amylase activity"/>
    <property type="evidence" value="ECO:0007669"/>
    <property type="project" value="UniProtKB-EC"/>
</dbReference>
<dbReference type="Pfam" id="PF01373">
    <property type="entry name" value="Glyco_hydro_14"/>
    <property type="match status" value="1"/>
</dbReference>
<dbReference type="EMBL" id="CM007384">
    <property type="protein sequence ID" value="ONK70865.1"/>
    <property type="molecule type" value="Genomic_DNA"/>
</dbReference>
<keyword evidence="6 8" id="KW-0326">Glycosidase</keyword>
<dbReference type="PROSITE" id="PS00679">
    <property type="entry name" value="BETA_AMYLASE_2"/>
    <property type="match status" value="1"/>
</dbReference>
<gene>
    <name evidence="10" type="ORF">A4U43_C04F2320</name>
</gene>
<evidence type="ECO:0000256" key="2">
    <source>
        <dbReference type="ARBA" id="ARBA00005652"/>
    </source>
</evidence>
<dbReference type="GO" id="GO:0000272">
    <property type="term" value="P:polysaccharide catabolic process"/>
    <property type="evidence" value="ECO:0007669"/>
    <property type="project" value="UniProtKB-KW"/>
</dbReference>
<accession>A0A5P1EXN4</accession>
<dbReference type="InterPro" id="IPR018238">
    <property type="entry name" value="Glyco_hydro_14_CS"/>
</dbReference>
<evidence type="ECO:0000256" key="9">
    <source>
        <dbReference type="SAM" id="MobiDB-lite"/>
    </source>
</evidence>
<evidence type="ECO:0000256" key="4">
    <source>
        <dbReference type="ARBA" id="ARBA00022801"/>
    </source>
</evidence>
<comment type="similarity">
    <text evidence="2 8">Belongs to the glycosyl hydrolase 14 family.</text>
</comment>
<feature type="compositionally biased region" description="Gly residues" evidence="9">
    <location>
        <begin position="71"/>
        <end position="81"/>
    </location>
</feature>
<evidence type="ECO:0000313" key="11">
    <source>
        <dbReference type="Proteomes" id="UP000243459"/>
    </source>
</evidence>
<evidence type="ECO:0000256" key="8">
    <source>
        <dbReference type="RuleBase" id="RU000509"/>
    </source>
</evidence>
<proteinExistence type="inferred from homology"/>
<name>A0A5P1EXN4_ASPOF</name>
<dbReference type="EC" id="3.2.1.2" evidence="3 8"/>
<keyword evidence="5 8" id="KW-0119">Carbohydrate metabolism</keyword>
<comment type="catalytic activity">
    <reaction evidence="1 8">
        <text>Hydrolysis of (1-&gt;4)-alpha-D-glucosidic linkages in polysaccharides so as to remove successive maltose units from the non-reducing ends of the chains.</text>
        <dbReference type="EC" id="3.2.1.2"/>
    </reaction>
</comment>
<evidence type="ECO:0000256" key="3">
    <source>
        <dbReference type="ARBA" id="ARBA00012594"/>
    </source>
</evidence>
<evidence type="ECO:0000313" key="10">
    <source>
        <dbReference type="EMBL" id="ONK70865.1"/>
    </source>
</evidence>
<feature type="region of interest" description="Disordered" evidence="9">
    <location>
        <begin position="67"/>
        <end position="91"/>
    </location>
</feature>
<dbReference type="Gene3D" id="3.20.20.80">
    <property type="entry name" value="Glycosidases"/>
    <property type="match status" value="1"/>
</dbReference>
<dbReference type="PANTHER" id="PTHR31352">
    <property type="entry name" value="BETA-AMYLASE 1, CHLOROPLASTIC"/>
    <property type="match status" value="1"/>
</dbReference>
<evidence type="ECO:0000256" key="7">
    <source>
        <dbReference type="ARBA" id="ARBA00023326"/>
    </source>
</evidence>
<evidence type="ECO:0000256" key="1">
    <source>
        <dbReference type="ARBA" id="ARBA00000546"/>
    </source>
</evidence>
<feature type="compositionally biased region" description="Low complexity" evidence="9">
    <location>
        <begin position="82"/>
        <end position="91"/>
    </location>
</feature>
<dbReference type="Gramene" id="ONK70865">
    <property type="protein sequence ID" value="ONK70865"/>
    <property type="gene ID" value="A4U43_C04F2320"/>
</dbReference>
<dbReference type="InterPro" id="IPR001554">
    <property type="entry name" value="Glyco_hydro_14"/>
</dbReference>
<feature type="region of interest" description="Disordered" evidence="9">
    <location>
        <begin position="1"/>
        <end position="44"/>
    </location>
</feature>
<keyword evidence="4 8" id="KW-0378">Hydrolase</keyword>
<organism evidence="10 11">
    <name type="scientific">Asparagus officinalis</name>
    <name type="common">Garden asparagus</name>
    <dbReference type="NCBI Taxonomy" id="4686"/>
    <lineage>
        <taxon>Eukaryota</taxon>
        <taxon>Viridiplantae</taxon>
        <taxon>Streptophyta</taxon>
        <taxon>Embryophyta</taxon>
        <taxon>Tracheophyta</taxon>
        <taxon>Spermatophyta</taxon>
        <taxon>Magnoliopsida</taxon>
        <taxon>Liliopsida</taxon>
        <taxon>Asparagales</taxon>
        <taxon>Asparagaceae</taxon>
        <taxon>Asparagoideae</taxon>
        <taxon>Asparagus</taxon>
    </lineage>
</organism>
<dbReference type="SUPFAM" id="SSF51445">
    <property type="entry name" value="(Trans)glycosidases"/>
    <property type="match status" value="1"/>
</dbReference>
<evidence type="ECO:0000256" key="6">
    <source>
        <dbReference type="ARBA" id="ARBA00023295"/>
    </source>
</evidence>
<dbReference type="Proteomes" id="UP000243459">
    <property type="component" value="Chromosome 4"/>
</dbReference>
<keyword evidence="11" id="KW-1185">Reference proteome</keyword>
<dbReference type="InterPro" id="IPR017853">
    <property type="entry name" value="GH"/>
</dbReference>
<evidence type="ECO:0000256" key="5">
    <source>
        <dbReference type="ARBA" id="ARBA00023277"/>
    </source>
</evidence>
<reference evidence="11" key="1">
    <citation type="journal article" date="2017" name="Nat. Commun.">
        <title>The asparagus genome sheds light on the origin and evolution of a young Y chromosome.</title>
        <authorList>
            <person name="Harkess A."/>
            <person name="Zhou J."/>
            <person name="Xu C."/>
            <person name="Bowers J.E."/>
            <person name="Van der Hulst R."/>
            <person name="Ayyampalayam S."/>
            <person name="Mercati F."/>
            <person name="Riccardi P."/>
            <person name="McKain M.R."/>
            <person name="Kakrana A."/>
            <person name="Tang H."/>
            <person name="Ray J."/>
            <person name="Groenendijk J."/>
            <person name="Arikit S."/>
            <person name="Mathioni S.M."/>
            <person name="Nakano M."/>
            <person name="Shan H."/>
            <person name="Telgmann-Rauber A."/>
            <person name="Kanno A."/>
            <person name="Yue Z."/>
            <person name="Chen H."/>
            <person name="Li W."/>
            <person name="Chen Y."/>
            <person name="Xu X."/>
            <person name="Zhang Y."/>
            <person name="Luo S."/>
            <person name="Chen H."/>
            <person name="Gao J."/>
            <person name="Mao Z."/>
            <person name="Pires J.C."/>
            <person name="Luo M."/>
            <person name="Kudrna D."/>
            <person name="Wing R.A."/>
            <person name="Meyers B.C."/>
            <person name="Yi K."/>
            <person name="Kong H."/>
            <person name="Lavrijsen P."/>
            <person name="Sunseri F."/>
            <person name="Falavigna A."/>
            <person name="Ye Y."/>
            <person name="Leebens-Mack J.H."/>
            <person name="Chen G."/>
        </authorList>
    </citation>
    <scope>NUCLEOTIDE SEQUENCE [LARGE SCALE GENOMIC DNA]</scope>
    <source>
        <strain evidence="11">cv. DH0086</strain>
    </source>
</reference>
<keyword evidence="7 8" id="KW-0624">Polysaccharide degradation</keyword>
<feature type="compositionally biased region" description="Low complexity" evidence="9">
    <location>
        <begin position="17"/>
        <end position="31"/>
    </location>
</feature>
<sequence>MRGTSSGLAGGERRARVGCPGRCNPRGGCSPAGSDATRPRRPTRVVAEACSGVSSVRRQRRRFLHHTAPAVGGGGDGGGPRPGVHGPVGPRRSPVQCYADFMRAFRDEFRPLLGSTIVEIQVGMGPAGELRYPSYPELGGTWKFPGIGAFQCYDRVTN</sequence>
<dbReference type="PANTHER" id="PTHR31352:SF31">
    <property type="entry name" value="BETA-AMYLASE 1, CHLOROPLASTIC"/>
    <property type="match status" value="1"/>
</dbReference>
<dbReference type="AlphaFoldDB" id="A0A5P1EXN4"/>
<protein>
    <recommendedName>
        <fullName evidence="3 8">Beta-amylase</fullName>
        <ecNumber evidence="3 8">3.2.1.2</ecNumber>
    </recommendedName>
</protein>